<dbReference type="EMBL" id="CP014671">
    <property type="protein sequence ID" value="ANX05179.1"/>
    <property type="molecule type" value="Genomic_DNA"/>
</dbReference>
<evidence type="ECO:0008006" key="5">
    <source>
        <dbReference type="Google" id="ProtNLM"/>
    </source>
</evidence>
<sequence>MIRRCGLLMTTLLLAASLPAQAEAVRRPASGAAGAQVQALLQQISAERDALKADAARMKADLEKARQERDAAQAKVDGAEQEAARLREALAAFQAQNEALRARLGEAQTAIGGLRGEQSATSAALTQARARGEALDGDLAQCRARVDELVGHNLRLFEIGNELLDRYERKGVWSTLKAAEPFTGLKRVELENIVQDYRFALDDQRVAAPAAQ</sequence>
<evidence type="ECO:0000313" key="3">
    <source>
        <dbReference type="EMBL" id="ANX05179.1"/>
    </source>
</evidence>
<dbReference type="KEGG" id="gbi:PG2T_13985"/>
<reference evidence="4" key="1">
    <citation type="submission" date="2016-03" db="EMBL/GenBank/DDBJ databases">
        <title>Complete genome sequence of Solimmundus cernigliae, representing a novel lineage of polycyclic aromatic hydrocarbon degraders within the Gammaproteobacteria.</title>
        <authorList>
            <person name="Singleton D.R."/>
            <person name="Dickey A.N."/>
            <person name="Scholl E.H."/>
            <person name="Wright F.A."/>
            <person name="Aitken M.D."/>
        </authorList>
    </citation>
    <scope>NUCLEOTIDE SEQUENCE [LARGE SCALE GENOMIC DNA]</scope>
    <source>
        <strain evidence="4">TR3.2</strain>
    </source>
</reference>
<dbReference type="Gene3D" id="1.10.287.1490">
    <property type="match status" value="1"/>
</dbReference>
<organism evidence="3 4">
    <name type="scientific">Immundisolibacter cernigliae</name>
    <dbReference type="NCBI Taxonomy" id="1810504"/>
    <lineage>
        <taxon>Bacteria</taxon>
        <taxon>Pseudomonadati</taxon>
        <taxon>Pseudomonadota</taxon>
        <taxon>Gammaproteobacteria</taxon>
        <taxon>Immundisolibacterales</taxon>
        <taxon>Immundisolibacteraceae</taxon>
        <taxon>Immundisolibacter</taxon>
    </lineage>
</organism>
<dbReference type="Proteomes" id="UP000092952">
    <property type="component" value="Chromosome"/>
</dbReference>
<protein>
    <recommendedName>
        <fullName evidence="5">Chromosome partition protein Smc</fullName>
    </recommendedName>
</protein>
<dbReference type="AlphaFoldDB" id="A0A1B1YWP5"/>
<accession>A0A1B1YWP5</accession>
<feature type="signal peptide" evidence="2">
    <location>
        <begin position="1"/>
        <end position="22"/>
    </location>
</feature>
<gene>
    <name evidence="3" type="ORF">PG2T_13985</name>
</gene>
<keyword evidence="2" id="KW-0732">Signal</keyword>
<evidence type="ECO:0000256" key="1">
    <source>
        <dbReference type="SAM" id="Coils"/>
    </source>
</evidence>
<dbReference type="RefSeq" id="WP_068806822.1">
    <property type="nucleotide sequence ID" value="NZ_CP014671.1"/>
</dbReference>
<dbReference type="InParanoid" id="A0A1B1YWP5"/>
<evidence type="ECO:0000313" key="4">
    <source>
        <dbReference type="Proteomes" id="UP000092952"/>
    </source>
</evidence>
<name>A0A1B1YWP5_9GAMM</name>
<feature type="coiled-coil region" evidence="1">
    <location>
        <begin position="41"/>
        <end position="110"/>
    </location>
</feature>
<evidence type="ECO:0000256" key="2">
    <source>
        <dbReference type="SAM" id="SignalP"/>
    </source>
</evidence>
<proteinExistence type="predicted"/>
<keyword evidence="4" id="KW-1185">Reference proteome</keyword>
<dbReference type="STRING" id="1810504.PG2T_13985"/>
<keyword evidence="1" id="KW-0175">Coiled coil</keyword>
<feature type="chain" id="PRO_5008533075" description="Chromosome partition protein Smc" evidence="2">
    <location>
        <begin position="23"/>
        <end position="212"/>
    </location>
</feature>